<organism evidence="12 13">
    <name type="scientific">Winogradskya consettensis</name>
    <dbReference type="NCBI Taxonomy" id="113560"/>
    <lineage>
        <taxon>Bacteria</taxon>
        <taxon>Bacillati</taxon>
        <taxon>Actinomycetota</taxon>
        <taxon>Actinomycetes</taxon>
        <taxon>Micromonosporales</taxon>
        <taxon>Micromonosporaceae</taxon>
        <taxon>Winogradskya</taxon>
    </lineage>
</organism>
<dbReference type="InterPro" id="IPR003594">
    <property type="entry name" value="HATPase_dom"/>
</dbReference>
<feature type="transmembrane region" description="Helical" evidence="9">
    <location>
        <begin position="127"/>
        <end position="148"/>
    </location>
</feature>
<dbReference type="InterPro" id="IPR011712">
    <property type="entry name" value="Sig_transdc_His_kin_sub3_dim/P"/>
</dbReference>
<dbReference type="GO" id="GO:0000155">
    <property type="term" value="F:phosphorelay sensor kinase activity"/>
    <property type="evidence" value="ECO:0007669"/>
    <property type="project" value="InterPro"/>
</dbReference>
<comment type="catalytic activity">
    <reaction evidence="1">
        <text>ATP + protein L-histidine = ADP + protein N-phospho-L-histidine.</text>
        <dbReference type="EC" id="2.7.13.3"/>
    </reaction>
</comment>
<dbReference type="GO" id="GO:0005524">
    <property type="term" value="F:ATP binding"/>
    <property type="evidence" value="ECO:0007669"/>
    <property type="project" value="UniProtKB-KW"/>
</dbReference>
<keyword evidence="7" id="KW-0067">ATP-binding</keyword>
<feature type="transmembrane region" description="Helical" evidence="9">
    <location>
        <begin position="20"/>
        <end position="38"/>
    </location>
</feature>
<feature type="domain" description="Signal transduction histidine kinase subgroup 3 dimerisation and phosphoacceptor" evidence="11">
    <location>
        <begin position="170"/>
        <end position="235"/>
    </location>
</feature>
<evidence type="ECO:0000313" key="12">
    <source>
        <dbReference type="EMBL" id="GIM84549.1"/>
    </source>
</evidence>
<name>A0A919T3J8_9ACTN</name>
<dbReference type="EC" id="2.7.13.3" evidence="2"/>
<dbReference type="InterPro" id="IPR050482">
    <property type="entry name" value="Sensor_HK_TwoCompSys"/>
</dbReference>
<sequence length="377" mass="39367">MLAVLLATDLLSIEAWDQVHGRWVLVSALLVGGLAVLADDRPVRAALAAAGVLTAGSVGLWLTGYLATAAVGTLTAAECGATAVLIVAVLRRRSPRSAAAPIGALLFGVAVAQSLRLPYALTFPVVWWYSLAQIVVFVVVSVLVGVYLRHRDQAQVRAAQQADLAARQRERLVLARELHDVVAHQVGAMVVQAQAAQAVLADDPGAGRRALPTIETAGREALDAMRRLVTTMRDVEASGTGHSGPPTQTADLLADLRAAVAAPPDDGPPVRLTTDLAEPVPAEIAGSVLRVVREATANARRHAAEPHGIEVSVRAGDGVLRVHVADDGTGRRPRPIDEGYGLVGVRERVELLGGSFSAGHDADVGGWQVTAEIPLHG</sequence>
<evidence type="ECO:0000256" key="2">
    <source>
        <dbReference type="ARBA" id="ARBA00012438"/>
    </source>
</evidence>
<evidence type="ECO:0000256" key="3">
    <source>
        <dbReference type="ARBA" id="ARBA00022553"/>
    </source>
</evidence>
<dbReference type="Pfam" id="PF02518">
    <property type="entry name" value="HATPase_c"/>
    <property type="match status" value="1"/>
</dbReference>
<keyword evidence="4" id="KW-0808">Transferase</keyword>
<evidence type="ECO:0000256" key="6">
    <source>
        <dbReference type="ARBA" id="ARBA00022777"/>
    </source>
</evidence>
<keyword evidence="13" id="KW-1185">Reference proteome</keyword>
<keyword evidence="9" id="KW-0812">Transmembrane</keyword>
<protein>
    <recommendedName>
        <fullName evidence="2">histidine kinase</fullName>
        <ecNumber evidence="2">2.7.13.3</ecNumber>
    </recommendedName>
</protein>
<dbReference type="CDD" id="cd16917">
    <property type="entry name" value="HATPase_UhpB-NarQ-NarX-like"/>
    <property type="match status" value="1"/>
</dbReference>
<evidence type="ECO:0000256" key="8">
    <source>
        <dbReference type="ARBA" id="ARBA00023012"/>
    </source>
</evidence>
<reference evidence="12" key="1">
    <citation type="submission" date="2021-03" db="EMBL/GenBank/DDBJ databases">
        <title>Whole genome shotgun sequence of Actinoplanes consettensis NBRC 14913.</title>
        <authorList>
            <person name="Komaki H."/>
            <person name="Tamura T."/>
        </authorList>
    </citation>
    <scope>NUCLEOTIDE SEQUENCE</scope>
    <source>
        <strain evidence="12">NBRC 14913</strain>
    </source>
</reference>
<evidence type="ECO:0000259" key="10">
    <source>
        <dbReference type="Pfam" id="PF02518"/>
    </source>
</evidence>
<dbReference type="Pfam" id="PF07730">
    <property type="entry name" value="HisKA_3"/>
    <property type="match status" value="1"/>
</dbReference>
<keyword evidence="5" id="KW-0547">Nucleotide-binding</keyword>
<keyword evidence="3" id="KW-0597">Phosphoprotein</keyword>
<accession>A0A919T3J8</accession>
<dbReference type="Gene3D" id="3.30.565.10">
    <property type="entry name" value="Histidine kinase-like ATPase, C-terminal domain"/>
    <property type="match status" value="1"/>
</dbReference>
<evidence type="ECO:0000256" key="7">
    <source>
        <dbReference type="ARBA" id="ARBA00022840"/>
    </source>
</evidence>
<evidence type="ECO:0000256" key="1">
    <source>
        <dbReference type="ARBA" id="ARBA00000085"/>
    </source>
</evidence>
<evidence type="ECO:0000256" key="5">
    <source>
        <dbReference type="ARBA" id="ARBA00022741"/>
    </source>
</evidence>
<keyword evidence="9" id="KW-0472">Membrane</keyword>
<keyword evidence="9" id="KW-1133">Transmembrane helix</keyword>
<dbReference type="AlphaFoldDB" id="A0A919T3J8"/>
<keyword evidence="8" id="KW-0902">Two-component regulatory system</keyword>
<dbReference type="PANTHER" id="PTHR24421">
    <property type="entry name" value="NITRATE/NITRITE SENSOR PROTEIN NARX-RELATED"/>
    <property type="match status" value="1"/>
</dbReference>
<dbReference type="PANTHER" id="PTHR24421:SF10">
    <property type="entry name" value="NITRATE_NITRITE SENSOR PROTEIN NARQ"/>
    <property type="match status" value="1"/>
</dbReference>
<dbReference type="GO" id="GO:0046983">
    <property type="term" value="F:protein dimerization activity"/>
    <property type="evidence" value="ECO:0007669"/>
    <property type="project" value="InterPro"/>
</dbReference>
<keyword evidence="6" id="KW-0418">Kinase</keyword>
<evidence type="ECO:0000256" key="4">
    <source>
        <dbReference type="ARBA" id="ARBA00022679"/>
    </source>
</evidence>
<proteinExistence type="predicted"/>
<dbReference type="Proteomes" id="UP000680865">
    <property type="component" value="Unassembled WGS sequence"/>
</dbReference>
<feature type="transmembrane region" description="Helical" evidence="9">
    <location>
        <begin position="69"/>
        <end position="90"/>
    </location>
</feature>
<dbReference type="SUPFAM" id="SSF55874">
    <property type="entry name" value="ATPase domain of HSP90 chaperone/DNA topoisomerase II/histidine kinase"/>
    <property type="match status" value="1"/>
</dbReference>
<feature type="domain" description="Histidine kinase/HSP90-like ATPase" evidence="10">
    <location>
        <begin position="288"/>
        <end position="375"/>
    </location>
</feature>
<feature type="transmembrane region" description="Helical" evidence="9">
    <location>
        <begin position="102"/>
        <end position="121"/>
    </location>
</feature>
<dbReference type="Gene3D" id="1.20.5.1930">
    <property type="match status" value="1"/>
</dbReference>
<evidence type="ECO:0000256" key="9">
    <source>
        <dbReference type="SAM" id="Phobius"/>
    </source>
</evidence>
<evidence type="ECO:0000259" key="11">
    <source>
        <dbReference type="Pfam" id="PF07730"/>
    </source>
</evidence>
<evidence type="ECO:0000313" key="13">
    <source>
        <dbReference type="Proteomes" id="UP000680865"/>
    </source>
</evidence>
<feature type="transmembrane region" description="Helical" evidence="9">
    <location>
        <begin position="45"/>
        <end position="63"/>
    </location>
</feature>
<gene>
    <name evidence="12" type="ORF">Aco04nite_91950</name>
</gene>
<dbReference type="EMBL" id="BOQP01000067">
    <property type="protein sequence ID" value="GIM84549.1"/>
    <property type="molecule type" value="Genomic_DNA"/>
</dbReference>
<dbReference type="GO" id="GO:0016020">
    <property type="term" value="C:membrane"/>
    <property type="evidence" value="ECO:0007669"/>
    <property type="project" value="InterPro"/>
</dbReference>
<dbReference type="InterPro" id="IPR036890">
    <property type="entry name" value="HATPase_C_sf"/>
</dbReference>
<comment type="caution">
    <text evidence="12">The sequence shown here is derived from an EMBL/GenBank/DDBJ whole genome shotgun (WGS) entry which is preliminary data.</text>
</comment>